<sequence>MCAYVFSTSRITFSTVFHALKRVADDWFRRSSAASGRRHCLRRNLVAFPAVPSLVRRRTALSSAALDWRQASPLGINRQPVQRLCHTPAKPCAGTLQRLELDPNPLISRLHYRVVIQDYSTSYHYAKAGGSLIGCASASTVAVFGCATALSISLCEAISYSLELFGNGSYSLSFSA</sequence>
<dbReference type="EMBL" id="UZAH01033764">
    <property type="protein sequence ID" value="VDP31060.1"/>
    <property type="molecule type" value="Genomic_DNA"/>
</dbReference>
<dbReference type="AlphaFoldDB" id="A0A183GHY9"/>
<gene>
    <name evidence="1" type="ORF">HPBE_LOCUS22213</name>
</gene>
<name>A0A183GHY9_HELPZ</name>
<dbReference type="WBParaSite" id="HPBE_0002221401-mRNA-1">
    <property type="protein sequence ID" value="HPBE_0002221401-mRNA-1"/>
    <property type="gene ID" value="HPBE_0002221401"/>
</dbReference>
<reference evidence="3" key="2">
    <citation type="submission" date="2019-09" db="UniProtKB">
        <authorList>
            <consortium name="WormBaseParasite"/>
        </authorList>
    </citation>
    <scope>IDENTIFICATION</scope>
</reference>
<evidence type="ECO:0000313" key="1">
    <source>
        <dbReference type="EMBL" id="VDP31060.1"/>
    </source>
</evidence>
<proteinExistence type="predicted"/>
<accession>A0A3P8CK42</accession>
<accession>A0A183GHY9</accession>
<protein>
    <submittedName>
        <fullName evidence="3">FHA domain-containing protein</fullName>
    </submittedName>
</protein>
<evidence type="ECO:0000313" key="3">
    <source>
        <dbReference type="WBParaSite" id="HPBE_0002221401-mRNA-1"/>
    </source>
</evidence>
<organism evidence="2 3">
    <name type="scientific">Heligmosomoides polygyrus</name>
    <name type="common">Parasitic roundworm</name>
    <dbReference type="NCBI Taxonomy" id="6339"/>
    <lineage>
        <taxon>Eukaryota</taxon>
        <taxon>Metazoa</taxon>
        <taxon>Ecdysozoa</taxon>
        <taxon>Nematoda</taxon>
        <taxon>Chromadorea</taxon>
        <taxon>Rhabditida</taxon>
        <taxon>Rhabditina</taxon>
        <taxon>Rhabditomorpha</taxon>
        <taxon>Strongyloidea</taxon>
        <taxon>Heligmosomidae</taxon>
        <taxon>Heligmosomoides</taxon>
    </lineage>
</organism>
<dbReference type="Proteomes" id="UP000050761">
    <property type="component" value="Unassembled WGS sequence"/>
</dbReference>
<reference evidence="1 2" key="1">
    <citation type="submission" date="2018-11" db="EMBL/GenBank/DDBJ databases">
        <authorList>
            <consortium name="Pathogen Informatics"/>
        </authorList>
    </citation>
    <scope>NUCLEOTIDE SEQUENCE [LARGE SCALE GENOMIC DNA]</scope>
</reference>
<evidence type="ECO:0000313" key="2">
    <source>
        <dbReference type="Proteomes" id="UP000050761"/>
    </source>
</evidence>
<keyword evidence="2" id="KW-1185">Reference proteome</keyword>